<evidence type="ECO:0000313" key="2">
    <source>
        <dbReference type="Proteomes" id="UP000294832"/>
    </source>
</evidence>
<reference evidence="1 2" key="1">
    <citation type="submission" date="2019-03" db="EMBL/GenBank/DDBJ databases">
        <title>Freshwater and sediment microbial communities from various areas in North America, analyzing microbe dynamics in response to fracking.</title>
        <authorList>
            <person name="Lamendella R."/>
        </authorList>
    </citation>
    <scope>NUCLEOTIDE SEQUENCE [LARGE SCALE GENOMIC DNA]</scope>
    <source>
        <strain evidence="1 2">74A</strain>
    </source>
</reference>
<protein>
    <submittedName>
        <fullName evidence="1">Uncharacterized protein YbbK (DUF523 family)</fullName>
    </submittedName>
</protein>
<accession>A0A4V2RRQ7</accession>
<gene>
    <name evidence="1" type="ORF">EDC91_1307</name>
</gene>
<dbReference type="PANTHER" id="PTHR30087">
    <property type="entry name" value="INNER MEMBRANE PROTEIN"/>
    <property type="match status" value="1"/>
</dbReference>
<keyword evidence="2" id="KW-1185">Reference proteome</keyword>
<name>A0A4V2RRQ7_9GAMM</name>
<dbReference type="AlphaFoldDB" id="A0A4V2RRQ7"/>
<dbReference type="PANTHER" id="PTHR30087:SF1">
    <property type="entry name" value="HYPOTHETICAL CYTOSOLIC PROTEIN"/>
    <property type="match status" value="1"/>
</dbReference>
<comment type="caution">
    <text evidence="1">The sequence shown here is derived from an EMBL/GenBank/DDBJ whole genome shotgun (WGS) entry which is preliminary data.</text>
</comment>
<dbReference type="InterPro" id="IPR007553">
    <property type="entry name" value="2-thiour_desulf"/>
</dbReference>
<organism evidence="1 2">
    <name type="scientific">Shewanella fodinae</name>
    <dbReference type="NCBI Taxonomy" id="552357"/>
    <lineage>
        <taxon>Bacteria</taxon>
        <taxon>Pseudomonadati</taxon>
        <taxon>Pseudomonadota</taxon>
        <taxon>Gammaproteobacteria</taxon>
        <taxon>Alteromonadales</taxon>
        <taxon>Shewanellaceae</taxon>
        <taxon>Shewanella</taxon>
    </lineage>
</organism>
<proteinExistence type="predicted"/>
<sequence>MLMKVAKILVSACLMGEKVRYDGNDNLLQHPLMQRWQQEQRLLMICPEVAGGLSVPRAPAEQIGTRIITCDGADVTTAFQRGAWRAQQLAQQQGVVMAILKARSPSCGVGQIYDGSFSRRLIADDGVTAAALRQLGIAVFSELQLDAAAAWWQRQSLVAQ</sequence>
<dbReference type="Pfam" id="PF04463">
    <property type="entry name" value="2-thiour_desulf"/>
    <property type="match status" value="1"/>
</dbReference>
<dbReference type="EMBL" id="SLWF01000030">
    <property type="protein sequence ID" value="TCN80732.1"/>
    <property type="molecule type" value="Genomic_DNA"/>
</dbReference>
<evidence type="ECO:0000313" key="1">
    <source>
        <dbReference type="EMBL" id="TCN80732.1"/>
    </source>
</evidence>
<dbReference type="Proteomes" id="UP000294832">
    <property type="component" value="Unassembled WGS sequence"/>
</dbReference>